<evidence type="ECO:0000313" key="4">
    <source>
        <dbReference type="Proteomes" id="UP000694044"/>
    </source>
</evidence>
<dbReference type="EMBL" id="JAGDFM010000359">
    <property type="protein sequence ID" value="KAG7379274.1"/>
    <property type="molecule type" value="Genomic_DNA"/>
</dbReference>
<dbReference type="OrthoDB" id="129449at2759"/>
<name>A0A8T1VIN8_9STRA</name>
<keyword evidence="4" id="KW-1185">Reference proteome</keyword>
<evidence type="ECO:0000256" key="1">
    <source>
        <dbReference type="SAM" id="Coils"/>
    </source>
</evidence>
<feature type="compositionally biased region" description="Polar residues" evidence="2">
    <location>
        <begin position="115"/>
        <end position="124"/>
    </location>
</feature>
<reference evidence="3" key="1">
    <citation type="submission" date="2021-02" db="EMBL/GenBank/DDBJ databases">
        <authorList>
            <person name="Palmer J.M."/>
        </authorList>
    </citation>
    <scope>NUCLEOTIDE SEQUENCE</scope>
    <source>
        <strain evidence="3">SCRP734</strain>
    </source>
</reference>
<organism evidence="3 4">
    <name type="scientific">Phytophthora pseudosyringae</name>
    <dbReference type="NCBI Taxonomy" id="221518"/>
    <lineage>
        <taxon>Eukaryota</taxon>
        <taxon>Sar</taxon>
        <taxon>Stramenopiles</taxon>
        <taxon>Oomycota</taxon>
        <taxon>Peronosporomycetes</taxon>
        <taxon>Peronosporales</taxon>
        <taxon>Peronosporaceae</taxon>
        <taxon>Phytophthora</taxon>
    </lineage>
</organism>
<feature type="region of interest" description="Disordered" evidence="2">
    <location>
        <begin position="94"/>
        <end position="124"/>
    </location>
</feature>
<comment type="caution">
    <text evidence="3">The sequence shown here is derived from an EMBL/GenBank/DDBJ whole genome shotgun (WGS) entry which is preliminary data.</text>
</comment>
<protein>
    <submittedName>
        <fullName evidence="3">Uncharacterized protein</fullName>
    </submittedName>
</protein>
<evidence type="ECO:0000256" key="2">
    <source>
        <dbReference type="SAM" id="MobiDB-lite"/>
    </source>
</evidence>
<dbReference type="AlphaFoldDB" id="A0A8T1VIN8"/>
<proteinExistence type="predicted"/>
<accession>A0A8T1VIN8</accession>
<keyword evidence="1" id="KW-0175">Coiled coil</keyword>
<sequence length="252" mass="28380">MTKTIFSPGSAIQRAKPLFELSDAGVEINGKRVKKPSTTIELPAPVERVVPFDSETILEAVDCAPGTRLGSSATLTNLSLEVADLQDLYTETTTLIDGEHPAQGTQRQPRRNSEEATNASTGSVLSLTPSRSWILLAPLKAPPQSSRGVRSRITRSAPRVAQRYQLRHPDDLIAEASERRQIVDELLELDSQRRRKEEELARIYKREKEAEAQRVQYLKVIRTHAVPKKTKPYDLPFTDELLRLQHTQHEMK</sequence>
<evidence type="ECO:0000313" key="3">
    <source>
        <dbReference type="EMBL" id="KAG7379274.1"/>
    </source>
</evidence>
<gene>
    <name evidence="3" type="ORF">PHYPSEUDO_008770</name>
</gene>
<feature type="coiled-coil region" evidence="1">
    <location>
        <begin position="179"/>
        <end position="213"/>
    </location>
</feature>
<dbReference type="Proteomes" id="UP000694044">
    <property type="component" value="Unassembled WGS sequence"/>
</dbReference>